<proteinExistence type="predicted"/>
<comment type="caution">
    <text evidence="1">The sequence shown here is derived from an EMBL/GenBank/DDBJ whole genome shotgun (WGS) entry which is preliminary data.</text>
</comment>
<reference evidence="1" key="2">
    <citation type="submission" date="2020-10" db="EMBL/GenBank/DDBJ databases">
        <authorList>
            <person name="Cooper E.A."/>
            <person name="Brenton Z.W."/>
            <person name="Flinn B.S."/>
            <person name="Jenkins J."/>
            <person name="Shu S."/>
            <person name="Flowers D."/>
            <person name="Luo F."/>
            <person name="Wang Y."/>
            <person name="Xia P."/>
            <person name="Barry K."/>
            <person name="Daum C."/>
            <person name="Lipzen A."/>
            <person name="Yoshinaga Y."/>
            <person name="Schmutz J."/>
            <person name="Saski C."/>
            <person name="Vermerris W."/>
            <person name="Kresovich S."/>
        </authorList>
    </citation>
    <scope>NUCLEOTIDE SEQUENCE</scope>
</reference>
<evidence type="ECO:0000313" key="1">
    <source>
        <dbReference type="EMBL" id="KAG0535285.1"/>
    </source>
</evidence>
<name>A0A921UL97_SORBI</name>
<protein>
    <submittedName>
        <fullName evidence="1">Uncharacterized protein</fullName>
    </submittedName>
</protein>
<evidence type="ECO:0000313" key="2">
    <source>
        <dbReference type="Proteomes" id="UP000807115"/>
    </source>
</evidence>
<reference evidence="1" key="1">
    <citation type="journal article" date="2019" name="BMC Genomics">
        <title>A new reference genome for Sorghum bicolor reveals high levels of sequence similarity between sweet and grain genotypes: implications for the genetics of sugar metabolism.</title>
        <authorList>
            <person name="Cooper E.A."/>
            <person name="Brenton Z.W."/>
            <person name="Flinn B.S."/>
            <person name="Jenkins J."/>
            <person name="Shu S."/>
            <person name="Flowers D."/>
            <person name="Luo F."/>
            <person name="Wang Y."/>
            <person name="Xia P."/>
            <person name="Barry K."/>
            <person name="Daum C."/>
            <person name="Lipzen A."/>
            <person name="Yoshinaga Y."/>
            <person name="Schmutz J."/>
            <person name="Saski C."/>
            <person name="Vermerris W."/>
            <person name="Kresovich S."/>
        </authorList>
    </citation>
    <scope>NUCLEOTIDE SEQUENCE</scope>
</reference>
<dbReference type="Pfam" id="PF07893">
    <property type="entry name" value="DUF1668"/>
    <property type="match status" value="1"/>
</dbReference>
<dbReference type="PANTHER" id="PTHR33085">
    <property type="entry name" value="OS12G0113100 PROTEIN-RELATED"/>
    <property type="match status" value="1"/>
</dbReference>
<dbReference type="Proteomes" id="UP000807115">
    <property type="component" value="Chromosome 4"/>
</dbReference>
<dbReference type="InterPro" id="IPR012871">
    <property type="entry name" value="DUF1668_ORYSA"/>
</dbReference>
<dbReference type="PANTHER" id="PTHR33085:SF50">
    <property type="entry name" value="DUF1618 DOMAIN-CONTAINING PROTEIN"/>
    <property type="match status" value="1"/>
</dbReference>
<sequence length="165" mass="18785">MYILQWTHHGDWILPFAGQAYYDAELEAWVGLAGDRDSAGYLCSCDVPPVAAELTNPPPSWKLGLNKMFSKESELHRGAKLIHMGDSKFCLVESLFHEDDPTSKIELCDHCPARRCRVLHMTTFGLKYNKAGNLQITLRQAQACMMFKRPHDFTEPSLEPLAFWI</sequence>
<organism evidence="1 2">
    <name type="scientific">Sorghum bicolor</name>
    <name type="common">Sorghum</name>
    <name type="synonym">Sorghum vulgare</name>
    <dbReference type="NCBI Taxonomy" id="4558"/>
    <lineage>
        <taxon>Eukaryota</taxon>
        <taxon>Viridiplantae</taxon>
        <taxon>Streptophyta</taxon>
        <taxon>Embryophyta</taxon>
        <taxon>Tracheophyta</taxon>
        <taxon>Spermatophyta</taxon>
        <taxon>Magnoliopsida</taxon>
        <taxon>Liliopsida</taxon>
        <taxon>Poales</taxon>
        <taxon>Poaceae</taxon>
        <taxon>PACMAD clade</taxon>
        <taxon>Panicoideae</taxon>
        <taxon>Andropogonodae</taxon>
        <taxon>Andropogoneae</taxon>
        <taxon>Sorghinae</taxon>
        <taxon>Sorghum</taxon>
    </lineage>
</organism>
<gene>
    <name evidence="1" type="ORF">BDA96_04G353300</name>
</gene>
<accession>A0A921UL97</accession>
<dbReference type="EMBL" id="CM027683">
    <property type="protein sequence ID" value="KAG0535285.1"/>
    <property type="molecule type" value="Genomic_DNA"/>
</dbReference>
<dbReference type="AlphaFoldDB" id="A0A921UL97"/>